<accession>A0ABT0XC81</accession>
<keyword evidence="1" id="KW-0378">Hydrolase</keyword>
<dbReference type="SUPFAM" id="SSF52172">
    <property type="entry name" value="CheY-like"/>
    <property type="match status" value="1"/>
</dbReference>
<dbReference type="PANTHER" id="PTHR43156">
    <property type="entry name" value="STAGE II SPORULATION PROTEIN E-RELATED"/>
    <property type="match status" value="1"/>
</dbReference>
<evidence type="ECO:0000313" key="4">
    <source>
        <dbReference type="EMBL" id="MCM2580116.1"/>
    </source>
</evidence>
<gene>
    <name evidence="4" type="ORF">M1E25_22665</name>
</gene>
<dbReference type="InterPro" id="IPR052016">
    <property type="entry name" value="Bact_Sigma-Reg"/>
</dbReference>
<dbReference type="Pfam" id="PF07228">
    <property type="entry name" value="SpoIIE"/>
    <property type="match status" value="1"/>
</dbReference>
<dbReference type="InterPro" id="IPR011006">
    <property type="entry name" value="CheY-like_superfamily"/>
</dbReference>
<name>A0ABT0XC81_9ACTN</name>
<keyword evidence="5" id="KW-1185">Reference proteome</keyword>
<dbReference type="CDD" id="cd00156">
    <property type="entry name" value="REC"/>
    <property type="match status" value="1"/>
</dbReference>
<dbReference type="SMART" id="SM00448">
    <property type="entry name" value="REC"/>
    <property type="match status" value="1"/>
</dbReference>
<feature type="domain" description="Response regulatory" evidence="3">
    <location>
        <begin position="22"/>
        <end position="138"/>
    </location>
</feature>
<comment type="caution">
    <text evidence="4">The sequence shown here is derived from an EMBL/GenBank/DDBJ whole genome shotgun (WGS) entry which is preliminary data.</text>
</comment>
<dbReference type="EMBL" id="JAMQGM010000051">
    <property type="protein sequence ID" value="MCM2580116.1"/>
    <property type="molecule type" value="Genomic_DNA"/>
</dbReference>
<dbReference type="Gene3D" id="3.60.40.10">
    <property type="entry name" value="PPM-type phosphatase domain"/>
    <property type="match status" value="1"/>
</dbReference>
<dbReference type="PANTHER" id="PTHR43156:SF2">
    <property type="entry name" value="STAGE II SPORULATION PROTEIN E"/>
    <property type="match status" value="1"/>
</dbReference>
<organism evidence="4 5">
    <name type="scientific">Streptomyces meridianus</name>
    <dbReference type="NCBI Taxonomy" id="2938945"/>
    <lineage>
        <taxon>Bacteria</taxon>
        <taxon>Bacillati</taxon>
        <taxon>Actinomycetota</taxon>
        <taxon>Actinomycetes</taxon>
        <taxon>Kitasatosporales</taxon>
        <taxon>Streptomycetaceae</taxon>
        <taxon>Streptomyces</taxon>
    </lineage>
</organism>
<keyword evidence="2" id="KW-0597">Phosphoprotein</keyword>
<dbReference type="InterPro" id="IPR001932">
    <property type="entry name" value="PPM-type_phosphatase-like_dom"/>
</dbReference>
<evidence type="ECO:0000259" key="3">
    <source>
        <dbReference type="PROSITE" id="PS50110"/>
    </source>
</evidence>
<dbReference type="PROSITE" id="PS50110">
    <property type="entry name" value="RESPONSE_REGULATORY"/>
    <property type="match status" value="1"/>
</dbReference>
<protein>
    <submittedName>
        <fullName evidence="4">Fused response regulator/phosphatase</fullName>
    </submittedName>
</protein>
<dbReference type="RefSeq" id="WP_251418648.1">
    <property type="nucleotide sequence ID" value="NZ_JAMQGM010000051.1"/>
</dbReference>
<evidence type="ECO:0000313" key="5">
    <source>
        <dbReference type="Proteomes" id="UP001167160"/>
    </source>
</evidence>
<dbReference type="Pfam" id="PF00072">
    <property type="entry name" value="Response_reg"/>
    <property type="match status" value="1"/>
</dbReference>
<feature type="modified residue" description="4-aspartylphosphate" evidence="2">
    <location>
        <position position="73"/>
    </location>
</feature>
<dbReference type="InterPro" id="IPR036457">
    <property type="entry name" value="PPM-type-like_dom_sf"/>
</dbReference>
<dbReference type="Gene3D" id="3.40.50.2300">
    <property type="match status" value="1"/>
</dbReference>
<dbReference type="InterPro" id="IPR001789">
    <property type="entry name" value="Sig_transdc_resp-reg_receiver"/>
</dbReference>
<dbReference type="SMART" id="SM00331">
    <property type="entry name" value="PP2C_SIG"/>
    <property type="match status" value="1"/>
</dbReference>
<evidence type="ECO:0000256" key="2">
    <source>
        <dbReference type="PROSITE-ProRule" id="PRU00169"/>
    </source>
</evidence>
<evidence type="ECO:0000256" key="1">
    <source>
        <dbReference type="ARBA" id="ARBA00022801"/>
    </source>
</evidence>
<proteinExistence type="predicted"/>
<sequence>MALGAAAHAAVSEPRGEQDELVVLLIEDDPGDSLLVEELLADSRISARLTWAPSLGEACRLLERSVPHCILLDLHLPDAQGMDALSRILEVSPRAPVVVLTGLAEESAGLAAVAAGAQDYLVKGRVDPELFGRTVRYSIQRKQAEQAAAALQAERLRAQENARLERGLLPSPLLTGTEVEVVARYQPGRAQALLGGDFYDVVQTPDGIIHALIGDVSGHGPDEAALGVCLRIAWRTLVLSGTSGPVVFRRLEQIMTAERSRPELFATVSSIALEPRARRMRVMRAGHPGMLLRRPAGPDSPEPGVDLLEPDYGPALGLVPGYTGWPHEDLELPPAGALVLFTDGLFEGRTTSSGTQRLGETGLVDLARRHAHLSGPHFVDSVINEVETIAAAGGGLADDVAVVHMEWK</sequence>
<reference evidence="4" key="1">
    <citation type="journal article" date="2023" name="Int. J. Syst. Evol. Microbiol.">
        <title>Streptomyces meridianus sp. nov. isolated from brackish water of the Tagus estuary in Alcochete, Portugal.</title>
        <authorList>
            <person name="Santos J.D.N."/>
            <person name="Klimek D."/>
            <person name="Calusinska M."/>
            <person name="Lobo Da Cunha A."/>
            <person name="Catita J."/>
            <person name="Goncalves H."/>
            <person name="Gonzalez I."/>
            <person name="Reyes F."/>
            <person name="Lage O.M."/>
        </authorList>
    </citation>
    <scope>NUCLEOTIDE SEQUENCE</scope>
    <source>
        <strain evidence="4">MTZ3.1</strain>
    </source>
</reference>
<dbReference type="Proteomes" id="UP001167160">
    <property type="component" value="Unassembled WGS sequence"/>
</dbReference>